<keyword evidence="1" id="KW-0732">Signal</keyword>
<keyword evidence="3" id="KW-1185">Reference proteome</keyword>
<accession>A0A6N6VWE9</accession>
<comment type="caution">
    <text evidence="2">The sequence shown here is derived from an EMBL/GenBank/DDBJ whole genome shotgun (WGS) entry which is preliminary data.</text>
</comment>
<dbReference type="OrthoDB" id="5310563at2"/>
<evidence type="ECO:0000256" key="1">
    <source>
        <dbReference type="SAM" id="SignalP"/>
    </source>
</evidence>
<proteinExistence type="predicted"/>
<name>A0A6N6VWE9_9BACT</name>
<feature type="signal peptide" evidence="1">
    <location>
        <begin position="1"/>
        <end position="22"/>
    </location>
</feature>
<feature type="chain" id="PRO_5027070893" evidence="1">
    <location>
        <begin position="23"/>
        <end position="156"/>
    </location>
</feature>
<sequence length="156" mass="18405">MKFIKILIYINFVLCSSLMAYADTADIYCANKNKETKWLYYNNDILKLNGEWQNLSKKINSEYRLIARYFKLNNKNLNLNEIQQLCVHSFGSDFQYVQASSGIFSTWLPVGIDDRNVLQGFLSLSYYCIRCLKIKTFHKSVNELSQKNNNIFEFIY</sequence>
<protein>
    <submittedName>
        <fullName evidence="2">Uncharacterized protein</fullName>
    </submittedName>
</protein>
<evidence type="ECO:0000313" key="2">
    <source>
        <dbReference type="EMBL" id="KAB8038793.1"/>
    </source>
</evidence>
<organism evidence="2 3">
    <name type="scientific">Silvanigrella paludirubra</name>
    <dbReference type="NCBI Taxonomy" id="2499159"/>
    <lineage>
        <taxon>Bacteria</taxon>
        <taxon>Pseudomonadati</taxon>
        <taxon>Bdellovibrionota</taxon>
        <taxon>Oligoflexia</taxon>
        <taxon>Silvanigrellales</taxon>
        <taxon>Silvanigrellaceae</taxon>
        <taxon>Silvanigrella</taxon>
    </lineage>
</organism>
<dbReference type="RefSeq" id="WP_153420128.1">
    <property type="nucleotide sequence ID" value="NZ_WFLM01000003.1"/>
</dbReference>
<dbReference type="Proteomes" id="UP000437748">
    <property type="component" value="Unassembled WGS sequence"/>
</dbReference>
<reference evidence="2 3" key="1">
    <citation type="submission" date="2019-10" db="EMBL/GenBank/DDBJ databases">
        <title>New species of Slilvanegrellaceae.</title>
        <authorList>
            <person name="Pitt A."/>
            <person name="Hahn M.W."/>
        </authorList>
    </citation>
    <scope>NUCLEOTIDE SEQUENCE [LARGE SCALE GENOMIC DNA]</scope>
    <source>
        <strain evidence="2 3">SP-Ram-0.45-NSY-1</strain>
    </source>
</reference>
<evidence type="ECO:0000313" key="3">
    <source>
        <dbReference type="Proteomes" id="UP000437748"/>
    </source>
</evidence>
<dbReference type="EMBL" id="WFLM01000003">
    <property type="protein sequence ID" value="KAB8038793.1"/>
    <property type="molecule type" value="Genomic_DNA"/>
</dbReference>
<gene>
    <name evidence="2" type="ORF">GCL60_07985</name>
</gene>
<dbReference type="AlphaFoldDB" id="A0A6N6VWE9"/>